<proteinExistence type="predicted"/>
<sequence length="48" mass="5478">MNSPKGSKTNNPARHNQHSPRFLNPIFPHNKDINSPILILCKEVQTRS</sequence>
<reference evidence="2" key="1">
    <citation type="submission" date="2018-02" db="EMBL/GenBank/DDBJ databases">
        <title>Rhizophora mucronata_Transcriptome.</title>
        <authorList>
            <person name="Meera S.P."/>
            <person name="Sreeshan A."/>
            <person name="Augustine A."/>
        </authorList>
    </citation>
    <scope>NUCLEOTIDE SEQUENCE</scope>
    <source>
        <tissue evidence="2">Leaf</tissue>
    </source>
</reference>
<feature type="region of interest" description="Disordered" evidence="1">
    <location>
        <begin position="1"/>
        <end position="28"/>
    </location>
</feature>
<feature type="compositionally biased region" description="Polar residues" evidence="1">
    <location>
        <begin position="1"/>
        <end position="14"/>
    </location>
</feature>
<evidence type="ECO:0000256" key="1">
    <source>
        <dbReference type="SAM" id="MobiDB-lite"/>
    </source>
</evidence>
<organism evidence="2">
    <name type="scientific">Rhizophora mucronata</name>
    <name type="common">Asiatic mangrove</name>
    <dbReference type="NCBI Taxonomy" id="61149"/>
    <lineage>
        <taxon>Eukaryota</taxon>
        <taxon>Viridiplantae</taxon>
        <taxon>Streptophyta</taxon>
        <taxon>Embryophyta</taxon>
        <taxon>Tracheophyta</taxon>
        <taxon>Spermatophyta</taxon>
        <taxon>Magnoliopsida</taxon>
        <taxon>eudicotyledons</taxon>
        <taxon>Gunneridae</taxon>
        <taxon>Pentapetalae</taxon>
        <taxon>rosids</taxon>
        <taxon>fabids</taxon>
        <taxon>Malpighiales</taxon>
        <taxon>Rhizophoraceae</taxon>
        <taxon>Rhizophora</taxon>
    </lineage>
</organism>
<accession>A0A2P2Q897</accession>
<dbReference type="AlphaFoldDB" id="A0A2P2Q897"/>
<protein>
    <submittedName>
        <fullName evidence="2">Uncharacterized protein</fullName>
    </submittedName>
</protein>
<dbReference type="EMBL" id="GGEC01082693">
    <property type="protein sequence ID" value="MBX63177.1"/>
    <property type="molecule type" value="Transcribed_RNA"/>
</dbReference>
<name>A0A2P2Q897_RHIMU</name>
<evidence type="ECO:0000313" key="2">
    <source>
        <dbReference type="EMBL" id="MBX63177.1"/>
    </source>
</evidence>